<protein>
    <submittedName>
        <fullName evidence="6">BBE domain-containing protein</fullName>
    </submittedName>
</protein>
<evidence type="ECO:0000313" key="6">
    <source>
        <dbReference type="EMBL" id="WTS11515.1"/>
    </source>
</evidence>
<name>A0AAU1U1K7_9ACTN</name>
<reference evidence="6" key="1">
    <citation type="submission" date="2022-10" db="EMBL/GenBank/DDBJ databases">
        <title>The complete genomes of actinobacterial strains from the NBC collection.</title>
        <authorList>
            <person name="Joergensen T.S."/>
            <person name="Alvarez Arevalo M."/>
            <person name="Sterndorff E.B."/>
            <person name="Faurdal D."/>
            <person name="Vuksanovic O."/>
            <person name="Mourched A.-S."/>
            <person name="Charusanti P."/>
            <person name="Shaw S."/>
            <person name="Blin K."/>
            <person name="Weber T."/>
        </authorList>
    </citation>
    <scope>NUCLEOTIDE SEQUENCE</scope>
    <source>
        <strain evidence="6">NBC_00119</strain>
    </source>
</reference>
<evidence type="ECO:0000259" key="5">
    <source>
        <dbReference type="Pfam" id="PF08031"/>
    </source>
</evidence>
<dbReference type="GO" id="GO:0016491">
    <property type="term" value="F:oxidoreductase activity"/>
    <property type="evidence" value="ECO:0007669"/>
    <property type="project" value="UniProtKB-KW"/>
</dbReference>
<dbReference type="Gene3D" id="3.40.462.20">
    <property type="match status" value="1"/>
</dbReference>
<dbReference type="InterPro" id="IPR012951">
    <property type="entry name" value="BBE"/>
</dbReference>
<dbReference type="EMBL" id="CP108195">
    <property type="protein sequence ID" value="WTS11515.1"/>
    <property type="molecule type" value="Genomic_DNA"/>
</dbReference>
<dbReference type="PANTHER" id="PTHR42973">
    <property type="entry name" value="BINDING OXIDOREDUCTASE, PUTATIVE (AFU_ORTHOLOGUE AFUA_1G17690)-RELATED"/>
    <property type="match status" value="1"/>
</dbReference>
<evidence type="ECO:0000256" key="3">
    <source>
        <dbReference type="ARBA" id="ARBA00022827"/>
    </source>
</evidence>
<dbReference type="PANTHER" id="PTHR42973:SF39">
    <property type="entry name" value="FAD-BINDING PCMH-TYPE DOMAIN-CONTAINING PROTEIN"/>
    <property type="match status" value="1"/>
</dbReference>
<accession>A0AAU1U1K7</accession>
<evidence type="ECO:0000256" key="1">
    <source>
        <dbReference type="ARBA" id="ARBA00001974"/>
    </source>
</evidence>
<evidence type="ECO:0000256" key="4">
    <source>
        <dbReference type="ARBA" id="ARBA00023002"/>
    </source>
</evidence>
<feature type="domain" description="Berberine/berberine-like" evidence="5">
    <location>
        <begin position="151"/>
        <end position="195"/>
    </location>
</feature>
<evidence type="ECO:0000256" key="2">
    <source>
        <dbReference type="ARBA" id="ARBA00022630"/>
    </source>
</evidence>
<dbReference type="GO" id="GO:0050660">
    <property type="term" value="F:flavin adenine dinucleotide binding"/>
    <property type="evidence" value="ECO:0007669"/>
    <property type="project" value="InterPro"/>
</dbReference>
<comment type="cofactor">
    <cofactor evidence="1">
        <name>FAD</name>
        <dbReference type="ChEBI" id="CHEBI:57692"/>
    </cofactor>
</comment>
<organism evidence="6">
    <name type="scientific">Streptomyces sp. NBC_00119</name>
    <dbReference type="NCBI Taxonomy" id="2975659"/>
    <lineage>
        <taxon>Bacteria</taxon>
        <taxon>Bacillati</taxon>
        <taxon>Actinomycetota</taxon>
        <taxon>Actinomycetes</taxon>
        <taxon>Kitasatosporales</taxon>
        <taxon>Streptomycetaceae</taxon>
        <taxon>Streptomyces</taxon>
    </lineage>
</organism>
<keyword evidence="4" id="KW-0560">Oxidoreductase</keyword>
<proteinExistence type="predicted"/>
<keyword evidence="2" id="KW-0285">Flavoprotein</keyword>
<gene>
    <name evidence="6" type="ORF">OHU69_10905</name>
</gene>
<dbReference type="AlphaFoldDB" id="A0AAU1U1K7"/>
<keyword evidence="3" id="KW-0274">FAD</keyword>
<dbReference type="InterPro" id="IPR050416">
    <property type="entry name" value="FAD-linked_Oxidoreductase"/>
</dbReference>
<dbReference type="Pfam" id="PF08031">
    <property type="entry name" value="BBE"/>
    <property type="match status" value="1"/>
</dbReference>
<sequence>MRSRRLVRDYEVLPVMHEAVVQWSMTMLMSSRLAGRRRDASMLDAVAPYGKRMNLHGGYLPALDTDAITTVLANAAAAPANPGATTINLWCMGGAISEDTAEDAMAFSREGAAWLWEAVSMWDTSEHDALYEQWATAMEKAMRPHSLTNGYTNLTDDQGSQWRRTVHGSEAKHRRLGAVKAAWDPENLLRFNKNITPESAAPVH</sequence>